<dbReference type="EMBL" id="JBDJNQ010000009">
    <property type="protein sequence ID" value="MEN5379104.1"/>
    <property type="molecule type" value="Genomic_DNA"/>
</dbReference>
<comment type="caution">
    <text evidence="3">The sequence shown here is derived from an EMBL/GenBank/DDBJ whole genome shotgun (WGS) entry which is preliminary data.</text>
</comment>
<accession>A0ABV0C045</accession>
<dbReference type="Pfam" id="PF04072">
    <property type="entry name" value="LCM"/>
    <property type="match status" value="1"/>
</dbReference>
<proteinExistence type="predicted"/>
<sequence>MISEPLKSKFKISPTASLVLCLASELYRDGKTCQAYVENIDTSEGESLVKSFKQVFEHSESIAILRKRYIRLLFEDYAKQFPKFQVCILGAGLDPLSLYLLEQYSDQIETIFEVDMESMDEKRAMYTKLIGDTAKLKLITHDATDIDPLLAELKKMGYHSSIPTIFLLEGFVYYISRDKFSTLLEKLAAADGQKAVILDYVIPFEAVHESNREKSRLMLRSLEKGLGWPIMVYHTFDITGLIQFFKGNIITSDSTQAMEKTLYGENKIYIQPTSGFMEIISFKF</sequence>
<gene>
    <name evidence="3" type="ORF">ABE541_17710</name>
</gene>
<dbReference type="InterPro" id="IPR029063">
    <property type="entry name" value="SAM-dependent_MTases_sf"/>
</dbReference>
<dbReference type="SUPFAM" id="SSF53335">
    <property type="entry name" value="S-adenosyl-L-methionine-dependent methyltransferases"/>
    <property type="match status" value="1"/>
</dbReference>
<reference evidence="3 4" key="1">
    <citation type="submission" date="2024-04" db="EMBL/GenBank/DDBJ databases">
        <title>WGS of bacteria from Torrens River.</title>
        <authorList>
            <person name="Wyrsch E.R."/>
            <person name="Drigo B."/>
        </authorList>
    </citation>
    <scope>NUCLEOTIDE SEQUENCE [LARGE SCALE GENOMIC DNA]</scope>
    <source>
        <strain evidence="3 4">TWI391</strain>
    </source>
</reference>
<dbReference type="Gene3D" id="3.40.50.150">
    <property type="entry name" value="Vaccinia Virus protein VP39"/>
    <property type="match status" value="1"/>
</dbReference>
<keyword evidence="2 3" id="KW-0808">Transferase</keyword>
<protein>
    <submittedName>
        <fullName evidence="3">Class I SAM-dependent methyltransferase</fullName>
        <ecNumber evidence="3">2.1.1.-</ecNumber>
    </submittedName>
</protein>
<name>A0ABV0C045_9SPHI</name>
<organism evidence="3 4">
    <name type="scientific">Sphingobacterium kitahiroshimense</name>
    <dbReference type="NCBI Taxonomy" id="470446"/>
    <lineage>
        <taxon>Bacteria</taxon>
        <taxon>Pseudomonadati</taxon>
        <taxon>Bacteroidota</taxon>
        <taxon>Sphingobacteriia</taxon>
        <taxon>Sphingobacteriales</taxon>
        <taxon>Sphingobacteriaceae</taxon>
        <taxon>Sphingobacterium</taxon>
    </lineage>
</organism>
<keyword evidence="4" id="KW-1185">Reference proteome</keyword>
<dbReference type="PANTHER" id="PTHR43619">
    <property type="entry name" value="S-ADENOSYL-L-METHIONINE-DEPENDENT METHYLTRANSFERASE YKTD-RELATED"/>
    <property type="match status" value="1"/>
</dbReference>
<dbReference type="GO" id="GO:0008168">
    <property type="term" value="F:methyltransferase activity"/>
    <property type="evidence" value="ECO:0007669"/>
    <property type="project" value="UniProtKB-KW"/>
</dbReference>
<dbReference type="GO" id="GO:0032259">
    <property type="term" value="P:methylation"/>
    <property type="evidence" value="ECO:0007669"/>
    <property type="project" value="UniProtKB-KW"/>
</dbReference>
<dbReference type="InterPro" id="IPR007213">
    <property type="entry name" value="Ppm1/Ppm2/Tcmp"/>
</dbReference>
<dbReference type="RefSeq" id="WP_346581890.1">
    <property type="nucleotide sequence ID" value="NZ_JBDJNQ010000009.1"/>
</dbReference>
<dbReference type="PANTHER" id="PTHR43619:SF2">
    <property type="entry name" value="S-ADENOSYL-L-METHIONINE-DEPENDENT METHYLTRANSFERASES SUPERFAMILY PROTEIN"/>
    <property type="match status" value="1"/>
</dbReference>
<evidence type="ECO:0000256" key="2">
    <source>
        <dbReference type="ARBA" id="ARBA00022679"/>
    </source>
</evidence>
<evidence type="ECO:0000256" key="1">
    <source>
        <dbReference type="ARBA" id="ARBA00022603"/>
    </source>
</evidence>
<evidence type="ECO:0000313" key="4">
    <source>
        <dbReference type="Proteomes" id="UP001409291"/>
    </source>
</evidence>
<keyword evidence="1 3" id="KW-0489">Methyltransferase</keyword>
<dbReference type="Proteomes" id="UP001409291">
    <property type="component" value="Unassembled WGS sequence"/>
</dbReference>
<evidence type="ECO:0000313" key="3">
    <source>
        <dbReference type="EMBL" id="MEN5379104.1"/>
    </source>
</evidence>
<dbReference type="EC" id="2.1.1.-" evidence="3"/>